<dbReference type="Pfam" id="PF03023">
    <property type="entry name" value="MurJ"/>
    <property type="match status" value="1"/>
</dbReference>
<comment type="similarity">
    <text evidence="8 9">Belongs to the MurJ/MviN family.</text>
</comment>
<protein>
    <recommendedName>
        <fullName evidence="8">Probable lipid II flippase MurJ</fullName>
    </recommendedName>
</protein>
<evidence type="ECO:0000313" key="11">
    <source>
        <dbReference type="Proteomes" id="UP000002730"/>
    </source>
</evidence>
<dbReference type="InterPro" id="IPR051050">
    <property type="entry name" value="Lipid_II_flippase_MurJ/MviN"/>
</dbReference>
<evidence type="ECO:0000256" key="7">
    <source>
        <dbReference type="ARBA" id="ARBA00023136"/>
    </source>
</evidence>
<dbReference type="Proteomes" id="UP000002730">
    <property type="component" value="Chromosome"/>
</dbReference>
<keyword evidence="6 8" id="KW-1133">Transmembrane helix</keyword>
<keyword evidence="8 9" id="KW-0813">Transport</keyword>
<evidence type="ECO:0000256" key="5">
    <source>
        <dbReference type="ARBA" id="ARBA00022984"/>
    </source>
</evidence>
<keyword evidence="3 8" id="KW-0812">Transmembrane</keyword>
<comment type="function">
    <text evidence="8 9">Involved in peptidoglycan biosynthesis. Transports lipid-linked peptidoglycan precursors from the inner to the outer leaflet of the cytoplasmic membrane.</text>
</comment>
<dbReference type="AlphaFoldDB" id="D9SNX3"/>
<feature type="transmembrane region" description="Helical" evidence="8">
    <location>
        <begin position="270"/>
        <end position="289"/>
    </location>
</feature>
<dbReference type="NCBIfam" id="TIGR01695">
    <property type="entry name" value="murJ_mviN"/>
    <property type="match status" value="1"/>
</dbReference>
<feature type="transmembrane region" description="Helical" evidence="8">
    <location>
        <begin position="231"/>
        <end position="250"/>
    </location>
</feature>
<gene>
    <name evidence="8" type="primary">murJ</name>
    <name evidence="10" type="ordered locus">Clocel_2198</name>
</gene>
<dbReference type="PANTHER" id="PTHR47019">
    <property type="entry name" value="LIPID II FLIPPASE MURJ"/>
    <property type="match status" value="1"/>
</dbReference>
<reference evidence="10 11" key="1">
    <citation type="submission" date="2010-08" db="EMBL/GenBank/DDBJ databases">
        <title>Complete sequence of Clostridium cellulovorans 743B.</title>
        <authorList>
            <consortium name="US DOE Joint Genome Institute"/>
            <person name="Lucas S."/>
            <person name="Copeland A."/>
            <person name="Lapidus A."/>
            <person name="Cheng J.-F."/>
            <person name="Bruce D."/>
            <person name="Goodwin L."/>
            <person name="Pitluck S."/>
            <person name="Chertkov O."/>
            <person name="Detter J.C."/>
            <person name="Han C."/>
            <person name="Tapia R."/>
            <person name="Land M."/>
            <person name="Hauser L."/>
            <person name="Chang Y.-J."/>
            <person name="Jeffries C."/>
            <person name="Kyrpides N."/>
            <person name="Ivanova N."/>
            <person name="Mikhailova N."/>
            <person name="Hemme C.L."/>
            <person name="Woyke T."/>
        </authorList>
    </citation>
    <scope>NUCLEOTIDE SEQUENCE [LARGE SCALE GENOMIC DNA]</scope>
    <source>
        <strain evidence="11">ATCC 35296 / DSM 3052 / OCM 3 / 743B</strain>
    </source>
</reference>
<dbReference type="KEGG" id="ccb:Clocel_2198"/>
<evidence type="ECO:0000256" key="4">
    <source>
        <dbReference type="ARBA" id="ARBA00022960"/>
    </source>
</evidence>
<dbReference type="CDD" id="cd13123">
    <property type="entry name" value="MATE_MurJ_like"/>
    <property type="match status" value="1"/>
</dbReference>
<evidence type="ECO:0000256" key="1">
    <source>
        <dbReference type="ARBA" id="ARBA00004651"/>
    </source>
</evidence>
<keyword evidence="5 8" id="KW-0573">Peptidoglycan synthesis</keyword>
<evidence type="ECO:0000256" key="2">
    <source>
        <dbReference type="ARBA" id="ARBA00022475"/>
    </source>
</evidence>
<feature type="transmembrane region" description="Helical" evidence="8">
    <location>
        <begin position="43"/>
        <end position="69"/>
    </location>
</feature>
<feature type="transmembrane region" description="Helical" evidence="8">
    <location>
        <begin position="90"/>
        <end position="116"/>
    </location>
</feature>
<dbReference type="PANTHER" id="PTHR47019:SF1">
    <property type="entry name" value="LIPID II FLIPPASE MURJ"/>
    <property type="match status" value="1"/>
</dbReference>
<name>D9SNX3_CLOC7</name>
<keyword evidence="4 8" id="KW-0133">Cell shape</keyword>
<comment type="pathway">
    <text evidence="8">Cell wall biogenesis; peptidoglycan biosynthesis.</text>
</comment>
<dbReference type="PIRSF" id="PIRSF002869">
    <property type="entry name" value="MviN"/>
    <property type="match status" value="1"/>
</dbReference>
<feature type="transmembrane region" description="Helical" evidence="8">
    <location>
        <begin position="412"/>
        <end position="431"/>
    </location>
</feature>
<dbReference type="GO" id="GO:0034204">
    <property type="term" value="P:lipid translocation"/>
    <property type="evidence" value="ECO:0007669"/>
    <property type="project" value="TreeGrafter"/>
</dbReference>
<keyword evidence="11" id="KW-1185">Reference proteome</keyword>
<keyword evidence="2 8" id="KW-1003">Cell membrane</keyword>
<dbReference type="eggNOG" id="COG0728">
    <property type="taxonomic scope" value="Bacteria"/>
</dbReference>
<evidence type="ECO:0000313" key="10">
    <source>
        <dbReference type="EMBL" id="ADL51938.1"/>
    </source>
</evidence>
<feature type="transmembrane region" description="Helical" evidence="8">
    <location>
        <begin position="475"/>
        <end position="503"/>
    </location>
</feature>
<dbReference type="UniPathway" id="UPA00219"/>
<dbReference type="HOGENOM" id="CLU_006797_4_1_9"/>
<dbReference type="InterPro" id="IPR004268">
    <property type="entry name" value="MurJ"/>
</dbReference>
<feature type="transmembrane region" description="Helical" evidence="8">
    <location>
        <begin position="136"/>
        <end position="156"/>
    </location>
</feature>
<dbReference type="HAMAP" id="MF_02078">
    <property type="entry name" value="MurJ_MviN"/>
    <property type="match status" value="1"/>
</dbReference>
<evidence type="ECO:0000256" key="3">
    <source>
        <dbReference type="ARBA" id="ARBA00022692"/>
    </source>
</evidence>
<organism evidence="10 11">
    <name type="scientific">Clostridium cellulovorans (strain ATCC 35296 / DSM 3052 / OCM 3 / 743B)</name>
    <dbReference type="NCBI Taxonomy" id="573061"/>
    <lineage>
        <taxon>Bacteria</taxon>
        <taxon>Bacillati</taxon>
        <taxon>Bacillota</taxon>
        <taxon>Clostridia</taxon>
        <taxon>Eubacteriales</taxon>
        <taxon>Clostridiaceae</taxon>
        <taxon>Clostridium</taxon>
    </lineage>
</organism>
<evidence type="ECO:0000256" key="6">
    <source>
        <dbReference type="ARBA" id="ARBA00022989"/>
    </source>
</evidence>
<feature type="transmembrane region" description="Helical" evidence="8">
    <location>
        <begin position="354"/>
        <end position="376"/>
    </location>
</feature>
<feature type="transmembrane region" description="Helical" evidence="8">
    <location>
        <begin position="443"/>
        <end position="463"/>
    </location>
</feature>
<comment type="subcellular location">
    <subcellularLocation>
        <location evidence="1 8">Cell membrane</location>
        <topology evidence="1 8">Multi-pass membrane protein</topology>
    </subcellularLocation>
</comment>
<feature type="transmembrane region" description="Helical" evidence="8">
    <location>
        <begin position="12"/>
        <end position="31"/>
    </location>
</feature>
<dbReference type="GO" id="GO:0008360">
    <property type="term" value="P:regulation of cell shape"/>
    <property type="evidence" value="ECO:0007669"/>
    <property type="project" value="UniProtKB-UniRule"/>
</dbReference>
<feature type="transmembrane region" description="Helical" evidence="8">
    <location>
        <begin position="168"/>
        <end position="185"/>
    </location>
</feature>
<dbReference type="STRING" id="573061.Clocel_2198"/>
<dbReference type="OrthoDB" id="9804143at2"/>
<sequence length="512" mass="57890">MKKHRILKDTFLVIILVGLGKVLGFLKEMLIAKQFGATFESDVFFFAFGMTSILFSAVGTSMGTSFMPIYSEIKIKDDKKTALKFLNKNVNIILILSIVLSMICIVFAKQLIMIFAPGFIKFGSDRINFAIEVTRIMMISIIFLGIQSIIAFALNAEKEYKTPSFSSLMFNIVCISYLLVFSSKYGIKGLVWSVVFAFLIQALVQMPKIIKHGYRFRVDFNFKDSYIKRMFILMGPVIVGSSVNQINLTIDKIIVSLLGEGAISNLNYSNKLIMLVYGIVSIVISNVLFNEMVEAVNKNELVKLKKILVNTLIFCIIFILPISFIMIIFRTEIVRVLFEGGAFTAEDTQNTAKVFFMLIPTMMLFILRDLLSRVFYSLKDTKTSMKNGIMVTIINVILSVILSRYMGVVGVALATTLSTLFSVIALTIRLNSKIDISFGKAPFIFISSLISCLLTSYIIEKIFRLYIQTSDKLKLFILICIASVLFFVIFFIIVAIINFKFIIKNKRLNKKN</sequence>
<dbReference type="GO" id="GO:0005886">
    <property type="term" value="C:plasma membrane"/>
    <property type="evidence" value="ECO:0007669"/>
    <property type="project" value="UniProtKB-SubCell"/>
</dbReference>
<evidence type="ECO:0000256" key="9">
    <source>
        <dbReference type="PIRNR" id="PIRNR002869"/>
    </source>
</evidence>
<dbReference type="RefSeq" id="WP_010076837.1">
    <property type="nucleotide sequence ID" value="NC_014393.1"/>
</dbReference>
<dbReference type="GO" id="GO:0009252">
    <property type="term" value="P:peptidoglycan biosynthetic process"/>
    <property type="evidence" value="ECO:0007669"/>
    <property type="project" value="UniProtKB-UniRule"/>
</dbReference>
<feature type="transmembrane region" description="Helical" evidence="8">
    <location>
        <begin position="388"/>
        <end position="406"/>
    </location>
</feature>
<keyword evidence="8 9" id="KW-0961">Cell wall biogenesis/degradation</keyword>
<accession>D9SNX3</accession>
<evidence type="ECO:0000256" key="8">
    <source>
        <dbReference type="HAMAP-Rule" id="MF_02078"/>
    </source>
</evidence>
<feature type="transmembrane region" description="Helical" evidence="8">
    <location>
        <begin position="309"/>
        <end position="329"/>
    </location>
</feature>
<dbReference type="GO" id="GO:0015648">
    <property type="term" value="F:lipid-linked peptidoglycan transporter activity"/>
    <property type="evidence" value="ECO:0007669"/>
    <property type="project" value="UniProtKB-UniRule"/>
</dbReference>
<dbReference type="EMBL" id="CP002160">
    <property type="protein sequence ID" value="ADL51938.1"/>
    <property type="molecule type" value="Genomic_DNA"/>
</dbReference>
<dbReference type="PRINTS" id="PR01806">
    <property type="entry name" value="VIRFACTRMVIN"/>
</dbReference>
<keyword evidence="7 8" id="KW-0472">Membrane</keyword>
<proteinExistence type="inferred from homology"/>
<dbReference type="GO" id="GO:0071555">
    <property type="term" value="P:cell wall organization"/>
    <property type="evidence" value="ECO:0007669"/>
    <property type="project" value="UniProtKB-UniRule"/>
</dbReference>
<feature type="transmembrane region" description="Helical" evidence="8">
    <location>
        <begin position="191"/>
        <end position="210"/>
    </location>
</feature>